<sequence length="208" mass="22920">MKFNLSIAAALILLLLTGHVSAQLAQGARQTPTAPKERLGVSGPVKIGNRSYQLAWTSHPSGNYYKQEYLPQGEDLQHFEHLFSLEALSGKFNVKDVVGAKIAELNKAKASNPMVNYQVFEKDGEVLLDFLVSQNSPDGKQVYVVERNIQRYVPITDKNGKSAMVLILLNERAYNNNIAAFLKKMKASGDESRNALAAYPLPAITLSE</sequence>
<evidence type="ECO:0000256" key="1">
    <source>
        <dbReference type="SAM" id="SignalP"/>
    </source>
</evidence>
<feature type="chain" id="PRO_5016268961" evidence="1">
    <location>
        <begin position="23"/>
        <end position="208"/>
    </location>
</feature>
<evidence type="ECO:0000313" key="3">
    <source>
        <dbReference type="Proteomes" id="UP000249819"/>
    </source>
</evidence>
<gene>
    <name evidence="2" type="ORF">CLV59_10899</name>
</gene>
<dbReference type="AlphaFoldDB" id="A0A327VRA5"/>
<dbReference type="RefSeq" id="WP_111594306.1">
    <property type="nucleotide sequence ID" value="NZ_QLMA01000008.1"/>
</dbReference>
<organism evidence="2 3">
    <name type="scientific">Chitinophaga dinghuensis</name>
    <dbReference type="NCBI Taxonomy" id="1539050"/>
    <lineage>
        <taxon>Bacteria</taxon>
        <taxon>Pseudomonadati</taxon>
        <taxon>Bacteroidota</taxon>
        <taxon>Chitinophagia</taxon>
        <taxon>Chitinophagales</taxon>
        <taxon>Chitinophagaceae</taxon>
        <taxon>Chitinophaga</taxon>
    </lineage>
</organism>
<protein>
    <submittedName>
        <fullName evidence="2">Uncharacterized protein</fullName>
    </submittedName>
</protein>
<keyword evidence="3" id="KW-1185">Reference proteome</keyword>
<comment type="caution">
    <text evidence="2">The sequence shown here is derived from an EMBL/GenBank/DDBJ whole genome shotgun (WGS) entry which is preliminary data.</text>
</comment>
<evidence type="ECO:0000313" key="2">
    <source>
        <dbReference type="EMBL" id="RAJ76580.1"/>
    </source>
</evidence>
<feature type="signal peptide" evidence="1">
    <location>
        <begin position="1"/>
        <end position="22"/>
    </location>
</feature>
<dbReference type="EMBL" id="QLMA01000008">
    <property type="protein sequence ID" value="RAJ76580.1"/>
    <property type="molecule type" value="Genomic_DNA"/>
</dbReference>
<name>A0A327VRA5_9BACT</name>
<reference evidence="2 3" key="1">
    <citation type="submission" date="2018-06" db="EMBL/GenBank/DDBJ databases">
        <title>Genomic Encyclopedia of Archaeal and Bacterial Type Strains, Phase II (KMG-II): from individual species to whole genera.</title>
        <authorList>
            <person name="Goeker M."/>
        </authorList>
    </citation>
    <scope>NUCLEOTIDE SEQUENCE [LARGE SCALE GENOMIC DNA]</scope>
    <source>
        <strain evidence="2 3">DSM 29821</strain>
    </source>
</reference>
<keyword evidence="1" id="KW-0732">Signal</keyword>
<accession>A0A327VRA5</accession>
<dbReference type="Proteomes" id="UP000249819">
    <property type="component" value="Unassembled WGS sequence"/>
</dbReference>
<dbReference type="OrthoDB" id="6057861at2"/>
<proteinExistence type="predicted"/>